<gene>
    <name evidence="1" type="ORF">IFR04_014426</name>
</gene>
<keyword evidence="2" id="KW-1185">Reference proteome</keyword>
<dbReference type="OrthoDB" id="10363155at2759"/>
<evidence type="ECO:0000313" key="2">
    <source>
        <dbReference type="Proteomes" id="UP000664132"/>
    </source>
</evidence>
<organism evidence="1 2">
    <name type="scientific">Cadophora malorum</name>
    <dbReference type="NCBI Taxonomy" id="108018"/>
    <lineage>
        <taxon>Eukaryota</taxon>
        <taxon>Fungi</taxon>
        <taxon>Dikarya</taxon>
        <taxon>Ascomycota</taxon>
        <taxon>Pezizomycotina</taxon>
        <taxon>Leotiomycetes</taxon>
        <taxon>Helotiales</taxon>
        <taxon>Ploettnerulaceae</taxon>
        <taxon>Cadophora</taxon>
    </lineage>
</organism>
<sequence>MIAAALIAPVLPVMGHQGQYTEFVNHCDRPIAFHQAFPEGPDGEPGYDGPHYNLAPNGGGHTIEMHQPIGEHKQGISKKFRWAGDSHLDGVMQSTGNCKTTTDISIRHEYTVSYAADSLGVSWDGSLVDGAGPGMKGPGPFSGVNVKMAPIGNSDYDHYGDCAPILCWANQVCHGVYLFEKDDTKTLTCSADVEAFTIDFCAPDDLMYR</sequence>
<name>A0A8H7T560_9HELO</name>
<dbReference type="EMBL" id="JAFJYH010000378">
    <property type="protein sequence ID" value="KAG4412431.1"/>
    <property type="molecule type" value="Genomic_DNA"/>
</dbReference>
<reference evidence="1" key="1">
    <citation type="submission" date="2021-02" db="EMBL/GenBank/DDBJ databases">
        <title>Genome sequence Cadophora malorum strain M34.</title>
        <authorList>
            <person name="Stefanovic E."/>
            <person name="Vu D."/>
            <person name="Scully C."/>
            <person name="Dijksterhuis J."/>
            <person name="Roader J."/>
            <person name="Houbraken J."/>
        </authorList>
    </citation>
    <scope>NUCLEOTIDE SEQUENCE</scope>
    <source>
        <strain evidence="1">M34</strain>
    </source>
</reference>
<protein>
    <submittedName>
        <fullName evidence="1">Uncharacterized protein</fullName>
    </submittedName>
</protein>
<evidence type="ECO:0000313" key="1">
    <source>
        <dbReference type="EMBL" id="KAG4412431.1"/>
    </source>
</evidence>
<comment type="caution">
    <text evidence="1">The sequence shown here is derived from an EMBL/GenBank/DDBJ whole genome shotgun (WGS) entry which is preliminary data.</text>
</comment>
<proteinExistence type="predicted"/>
<dbReference type="AlphaFoldDB" id="A0A8H7T560"/>
<dbReference type="Proteomes" id="UP000664132">
    <property type="component" value="Unassembled WGS sequence"/>
</dbReference>
<accession>A0A8H7T560</accession>